<dbReference type="SUPFAM" id="SSF50249">
    <property type="entry name" value="Nucleic acid-binding proteins"/>
    <property type="match status" value="1"/>
</dbReference>
<dbReference type="Proteomes" id="UP000184207">
    <property type="component" value="Unassembled WGS sequence"/>
</dbReference>
<sequence length="137" mass="15695">MSYNKVVLVGRLTRDPETRQTLDGNLITTFTLAVNRGNNGDDVDFIRIVAFRKLAELAHNYLQKGRMVLVDGKLRINKWKTNDGQPRSTVEIWADNIVFVDSKKGDREIPDEIPYEEVFGQDVETDEDIPNDDEPPF</sequence>
<evidence type="ECO:0000256" key="3">
    <source>
        <dbReference type="RuleBase" id="RU000524"/>
    </source>
</evidence>
<evidence type="ECO:0007829" key="7">
    <source>
        <dbReference type="PDB" id="7R4W"/>
    </source>
</evidence>
<keyword evidence="7" id="KW-0002">3D-structure</keyword>
<dbReference type="STRING" id="1121883.SAMN02745226_00543"/>
<dbReference type="GO" id="GO:0006260">
    <property type="term" value="P:DNA replication"/>
    <property type="evidence" value="ECO:0007669"/>
    <property type="project" value="InterPro"/>
</dbReference>
<dbReference type="PROSITE" id="PS50935">
    <property type="entry name" value="SSB"/>
    <property type="match status" value="1"/>
</dbReference>
<accession>A0A1M7S684</accession>
<dbReference type="Gene3D" id="2.40.50.140">
    <property type="entry name" value="Nucleic acid-binding proteins"/>
    <property type="match status" value="1"/>
</dbReference>
<keyword evidence="6" id="KW-1185">Reference proteome</keyword>
<dbReference type="NCBIfam" id="TIGR00621">
    <property type="entry name" value="ssb"/>
    <property type="match status" value="1"/>
</dbReference>
<feature type="region of interest" description="Disordered" evidence="4">
    <location>
        <begin position="110"/>
        <end position="137"/>
    </location>
</feature>
<evidence type="ECO:0000256" key="2">
    <source>
        <dbReference type="HAMAP-Rule" id="MF_00984"/>
    </source>
</evidence>
<feature type="compositionally biased region" description="Acidic residues" evidence="4">
    <location>
        <begin position="123"/>
        <end position="137"/>
    </location>
</feature>
<reference evidence="7" key="2">
    <citation type="submission" date="2022-02" db="PDB data bank">
        <title>Molecular characterization of a single stranded DNA binding protein from Fervidobacterium gondwanense.</title>
        <authorList>
            <person name="Werbowy O."/>
            <person name="Hakansson M."/>
            <person name="Svensson L.A."/>
            <person name="Al-Karadaghi S."/>
            <person name="Kaczorowski T."/>
            <person name="Kaczarowska A.K."/>
            <person name="Dorawa S."/>
        </authorList>
    </citation>
    <scope>X-RAY CRYSTALLOGRAPHY (2.30 ANGSTROMS)</scope>
</reference>
<dbReference type="PDB" id="7R4W">
    <property type="method" value="X-ray"/>
    <property type="resolution" value="2.30 A"/>
    <property type="chains" value="A=1-137"/>
</dbReference>
<dbReference type="AlphaFoldDB" id="A0A1M7S684"/>
<evidence type="ECO:0000313" key="6">
    <source>
        <dbReference type="Proteomes" id="UP000184207"/>
    </source>
</evidence>
<dbReference type="PANTHER" id="PTHR10302:SF27">
    <property type="entry name" value="SINGLE-STRANDED DNA-BINDING PROTEIN"/>
    <property type="match status" value="1"/>
</dbReference>
<protein>
    <recommendedName>
        <fullName evidence="2 3">Single-stranded DNA-binding protein</fullName>
        <shortName evidence="2">SSB</shortName>
    </recommendedName>
</protein>
<keyword evidence="1 2" id="KW-0238">DNA-binding</keyword>
<reference evidence="6" key="1">
    <citation type="submission" date="2016-12" db="EMBL/GenBank/DDBJ databases">
        <authorList>
            <person name="Varghese N."/>
            <person name="Submissions S."/>
        </authorList>
    </citation>
    <scope>NUCLEOTIDE SEQUENCE [LARGE SCALE GENOMIC DNA]</scope>
    <source>
        <strain evidence="6">DSM 13020</strain>
    </source>
</reference>
<dbReference type="CDD" id="cd04496">
    <property type="entry name" value="SSB_OBF"/>
    <property type="match status" value="1"/>
</dbReference>
<dbReference type="GO" id="GO:0003697">
    <property type="term" value="F:single-stranded DNA binding"/>
    <property type="evidence" value="ECO:0007669"/>
    <property type="project" value="UniProtKB-UniRule"/>
</dbReference>
<dbReference type="GO" id="GO:0009295">
    <property type="term" value="C:nucleoid"/>
    <property type="evidence" value="ECO:0007669"/>
    <property type="project" value="TreeGrafter"/>
</dbReference>
<dbReference type="InterPro" id="IPR011344">
    <property type="entry name" value="ssDNA-bd"/>
</dbReference>
<dbReference type="InterPro" id="IPR012340">
    <property type="entry name" value="NA-bd_OB-fold"/>
</dbReference>
<dbReference type="EMBL" id="FRDJ01000002">
    <property type="protein sequence ID" value="SHN53933.1"/>
    <property type="molecule type" value="Genomic_DNA"/>
</dbReference>
<comment type="caution">
    <text evidence="2">Lacks conserved residue(s) required for the propagation of feature annotation.</text>
</comment>
<evidence type="ECO:0000256" key="1">
    <source>
        <dbReference type="ARBA" id="ARBA00023125"/>
    </source>
</evidence>
<gene>
    <name evidence="5" type="ORF">SAMN02745226_00543</name>
</gene>
<dbReference type="InterPro" id="IPR000424">
    <property type="entry name" value="Primosome_PriB/ssb"/>
</dbReference>
<name>A0A1M7S684_FERGO</name>
<evidence type="ECO:0000313" key="5">
    <source>
        <dbReference type="EMBL" id="SHN53933.1"/>
    </source>
</evidence>
<proteinExistence type="evidence at protein level"/>
<dbReference type="HAMAP" id="MF_00984">
    <property type="entry name" value="SSB"/>
    <property type="match status" value="1"/>
</dbReference>
<evidence type="ECO:0000256" key="4">
    <source>
        <dbReference type="SAM" id="MobiDB-lite"/>
    </source>
</evidence>
<dbReference type="RefSeq" id="WP_084634325.1">
    <property type="nucleotide sequence ID" value="NZ_FRDJ01000002.1"/>
</dbReference>
<dbReference type="Pfam" id="PF00436">
    <property type="entry name" value="SSB"/>
    <property type="match status" value="1"/>
</dbReference>
<comment type="subunit">
    <text evidence="2">Homotetramer.</text>
</comment>
<organism evidence="5 6">
    <name type="scientific">Fervidobacterium gondwanense DSM 13020</name>
    <dbReference type="NCBI Taxonomy" id="1121883"/>
    <lineage>
        <taxon>Bacteria</taxon>
        <taxon>Thermotogati</taxon>
        <taxon>Thermotogota</taxon>
        <taxon>Thermotogae</taxon>
        <taxon>Thermotogales</taxon>
        <taxon>Fervidobacteriaceae</taxon>
        <taxon>Fervidobacterium</taxon>
    </lineage>
</organism>
<dbReference type="PANTHER" id="PTHR10302">
    <property type="entry name" value="SINGLE-STRANDED DNA-BINDING PROTEIN"/>
    <property type="match status" value="1"/>
</dbReference>
<dbReference type="SMR" id="A0A1M7S684"/>